<dbReference type="InterPro" id="IPR002421">
    <property type="entry name" value="5-3_exonuclease"/>
</dbReference>
<evidence type="ECO:0000259" key="21">
    <source>
        <dbReference type="SMART" id="SM00482"/>
    </source>
</evidence>
<keyword evidence="9 16" id="KW-0378">Hydrolase</keyword>
<dbReference type="Gene3D" id="3.40.50.1010">
    <property type="entry name" value="5'-nuclease"/>
    <property type="match status" value="1"/>
</dbReference>
<evidence type="ECO:0000256" key="4">
    <source>
        <dbReference type="ARBA" id="ARBA00022679"/>
    </source>
</evidence>
<dbReference type="OrthoDB" id="9806424at2"/>
<comment type="function">
    <text evidence="16">In addition to polymerase activity, this DNA polymerase exhibits 3'-5' and 5'-3' exonuclease activity.</text>
</comment>
<dbReference type="Pfam" id="PF02739">
    <property type="entry name" value="5_3_exonuc_N"/>
    <property type="match status" value="1"/>
</dbReference>
<sequence length="897" mass="102060">MASRLYLFDGTAIVYRAYFAIDVSLTNSKGQPTNALFGTARMLSKFIKEKMEVGDYALFAFDRKEETHRHKMYENYKATRKAMPDALVSQLSWIPEIVEGFGVRFLSIPGLEADDIIATAATKFRDHVEEVIIVSGDKDILQLVDDKVKVLRFVSGLTDFQEFDVNKVIEVFGFPPSKLHDYLSLVGDTSDNIPGVRGIGEKTAKDLLKKYESIENIYSSIRQLSPSIRRKLIDGKQSMELSRRLVQLVTNADLELSLESLEYTGLNKNKLRDIFMAMEFSSLIKEFGLYSNAEEEKKSGEQEYKLISSPEEFEGFLKQLNECSLVSIDFETTSLDPHQAEIVGISFSFEEGKGYYLPVGHDTQQWQPDLKEVIKTLRSSLSNSGIKIVGQNLKYDYEIMIKKGIRPVEPHFDTMIGAYLLNPDSRRFNLDDLALKYLGYRTQTFEELMEKNRIVDDISKIPPEEAAHYSIEDADVALRLYRVLSKKLYETGLDRVMQEIEMKLIPVLADLELNGVYVDTERLKELSISYQEKLDRILKELFELTGESFNPNSPSQVSKVLFDKLGLKPPRRTKQGSYSTSADVLESLAEEHPAVEKLLEYRKYQKLKSTYLDALPKLVNPITGRIHTSFHQTGTGTGRLSSSNPNVQNLPIKDDAGKEIRNCVVPQKDGWKIVSADYSQIELRVLAHCSGDEQLIEAFKLEEDIHSLTASRLYGISQDSVTEEMRKVGKMVNFAIIYGISPYGLAKRLKISSKIAENMISNYFSAYPGVRKYIHETIEKAREEGYVTTLFGRRREIPHFRTRNKTRIQEGERIAVNTPIQGTAADIMKIAMINVDRLVKEEKLKGFAILQVHDELVFEVPETEVDRICDILRKGMSEGFDLKVPLKVDISIADHWA</sequence>
<dbReference type="InterPro" id="IPR036397">
    <property type="entry name" value="RNaseH_sf"/>
</dbReference>
<evidence type="ECO:0000259" key="18">
    <source>
        <dbReference type="SMART" id="SM00474"/>
    </source>
</evidence>
<dbReference type="NCBIfam" id="TIGR00593">
    <property type="entry name" value="pola"/>
    <property type="match status" value="1"/>
</dbReference>
<comment type="catalytic activity">
    <reaction evidence="14 16">
        <text>DNA(n) + a 2'-deoxyribonucleoside 5'-triphosphate = DNA(n+1) + diphosphate</text>
        <dbReference type="Rhea" id="RHEA:22508"/>
        <dbReference type="Rhea" id="RHEA-COMP:17339"/>
        <dbReference type="Rhea" id="RHEA-COMP:17340"/>
        <dbReference type="ChEBI" id="CHEBI:33019"/>
        <dbReference type="ChEBI" id="CHEBI:61560"/>
        <dbReference type="ChEBI" id="CHEBI:173112"/>
        <dbReference type="EC" id="2.7.7.7"/>
    </reaction>
</comment>
<dbReference type="RefSeq" id="WP_068348573.1">
    <property type="nucleotide sequence ID" value="NZ_JFHK01000022.1"/>
</dbReference>
<evidence type="ECO:0000313" key="23">
    <source>
        <dbReference type="Proteomes" id="UP000077339"/>
    </source>
</evidence>
<dbReference type="Pfam" id="PF01367">
    <property type="entry name" value="5_3_exonuc"/>
    <property type="match status" value="1"/>
</dbReference>
<dbReference type="CDD" id="cd09898">
    <property type="entry name" value="H3TH_53EXO"/>
    <property type="match status" value="1"/>
</dbReference>
<name>A0A176JXK5_9BACT</name>
<dbReference type="GO" id="GO:0008408">
    <property type="term" value="F:3'-5' exonuclease activity"/>
    <property type="evidence" value="ECO:0007669"/>
    <property type="project" value="UniProtKB-UniRule"/>
</dbReference>
<dbReference type="PROSITE" id="PS00447">
    <property type="entry name" value="DNA_POLYMERASE_A"/>
    <property type="match status" value="1"/>
</dbReference>
<dbReference type="FunFam" id="1.20.1060.10:FF:000001">
    <property type="entry name" value="DNA polymerase I"/>
    <property type="match status" value="1"/>
</dbReference>
<evidence type="ECO:0000256" key="11">
    <source>
        <dbReference type="ARBA" id="ARBA00022932"/>
    </source>
</evidence>
<dbReference type="PANTHER" id="PTHR10133:SF27">
    <property type="entry name" value="DNA POLYMERASE NU"/>
    <property type="match status" value="1"/>
</dbReference>
<dbReference type="InterPro" id="IPR018320">
    <property type="entry name" value="DNA_polymerase_1"/>
</dbReference>
<dbReference type="GO" id="GO:0006302">
    <property type="term" value="P:double-strand break repair"/>
    <property type="evidence" value="ECO:0007669"/>
    <property type="project" value="TreeGrafter"/>
</dbReference>
<keyword evidence="23" id="KW-1185">Reference proteome</keyword>
<dbReference type="GO" id="GO:0008409">
    <property type="term" value="F:5'-3' exonuclease activity"/>
    <property type="evidence" value="ECO:0007669"/>
    <property type="project" value="UniProtKB-UniRule"/>
</dbReference>
<dbReference type="STRING" id="1453497.AT15_04465"/>
<dbReference type="PRINTS" id="PR00868">
    <property type="entry name" value="DNAPOLI"/>
</dbReference>
<dbReference type="InterPro" id="IPR029060">
    <property type="entry name" value="PIN-like_dom_sf"/>
</dbReference>
<evidence type="ECO:0000256" key="14">
    <source>
        <dbReference type="ARBA" id="ARBA00049244"/>
    </source>
</evidence>
<evidence type="ECO:0000259" key="20">
    <source>
        <dbReference type="SMART" id="SM00479"/>
    </source>
</evidence>
<evidence type="ECO:0000256" key="13">
    <source>
        <dbReference type="ARBA" id="ARBA00023204"/>
    </source>
</evidence>
<dbReference type="EMBL" id="JFHK01000022">
    <property type="protein sequence ID" value="OAA28459.1"/>
    <property type="molecule type" value="Genomic_DNA"/>
</dbReference>
<feature type="domain" description="Exonuclease" evidence="20">
    <location>
        <begin position="324"/>
        <end position="490"/>
    </location>
</feature>
<keyword evidence="7" id="KW-0540">Nuclease</keyword>
<dbReference type="InterPro" id="IPR020045">
    <property type="entry name" value="DNA_polI_H3TH"/>
</dbReference>
<gene>
    <name evidence="16" type="primary">polA</name>
    <name evidence="22" type="ORF">AT15_04465</name>
</gene>
<keyword evidence="12 16" id="KW-0238">DNA-binding</keyword>
<dbReference type="Gene3D" id="3.30.420.10">
    <property type="entry name" value="Ribonuclease H-like superfamily/Ribonuclease H"/>
    <property type="match status" value="1"/>
</dbReference>
<dbReference type="InterPro" id="IPR020046">
    <property type="entry name" value="5-3_exonucl_a-hlix_arch_N"/>
</dbReference>
<dbReference type="Pfam" id="PF01612">
    <property type="entry name" value="DNA_pol_A_exo1"/>
    <property type="match status" value="1"/>
</dbReference>
<evidence type="ECO:0000259" key="19">
    <source>
        <dbReference type="SMART" id="SM00475"/>
    </source>
</evidence>
<evidence type="ECO:0000256" key="16">
    <source>
        <dbReference type="RuleBase" id="RU004460"/>
    </source>
</evidence>
<evidence type="ECO:0000256" key="15">
    <source>
        <dbReference type="NCBIfam" id="TIGR00593"/>
    </source>
</evidence>
<feature type="domain" description="DNA-directed DNA polymerase family A palm" evidence="21">
    <location>
        <begin position="657"/>
        <end position="864"/>
    </location>
</feature>
<dbReference type="Pfam" id="PF00476">
    <property type="entry name" value="DNA_pol_A"/>
    <property type="match status" value="1"/>
</dbReference>
<evidence type="ECO:0000256" key="12">
    <source>
        <dbReference type="ARBA" id="ARBA00023125"/>
    </source>
</evidence>
<feature type="region of interest" description="Disordered" evidence="17">
    <location>
        <begin position="633"/>
        <end position="652"/>
    </location>
</feature>
<evidence type="ECO:0000256" key="3">
    <source>
        <dbReference type="ARBA" id="ARBA00020311"/>
    </source>
</evidence>
<dbReference type="InterPro" id="IPR013520">
    <property type="entry name" value="Ribonucl_H"/>
</dbReference>
<keyword evidence="13 16" id="KW-0234">DNA repair</keyword>
<comment type="caution">
    <text evidence="22">The sequence shown here is derived from an EMBL/GenBank/DDBJ whole genome shotgun (WGS) entry which is preliminary data.</text>
</comment>
<keyword evidence="11 16" id="KW-0239">DNA-directed DNA polymerase</keyword>
<evidence type="ECO:0000256" key="17">
    <source>
        <dbReference type="SAM" id="MobiDB-lite"/>
    </source>
</evidence>
<evidence type="ECO:0000256" key="1">
    <source>
        <dbReference type="ARBA" id="ARBA00007705"/>
    </source>
</evidence>
<dbReference type="SMART" id="SM00482">
    <property type="entry name" value="POLAc"/>
    <property type="match status" value="1"/>
</dbReference>
<dbReference type="CDD" id="cd06139">
    <property type="entry name" value="DNA_polA_I_Ecoli_like_exo"/>
    <property type="match status" value="1"/>
</dbReference>
<evidence type="ECO:0000256" key="6">
    <source>
        <dbReference type="ARBA" id="ARBA00022705"/>
    </source>
</evidence>
<evidence type="ECO:0000256" key="5">
    <source>
        <dbReference type="ARBA" id="ARBA00022695"/>
    </source>
</evidence>
<feature type="domain" description="5'-3' exonuclease" evidence="19">
    <location>
        <begin position="3"/>
        <end position="264"/>
    </location>
</feature>
<dbReference type="InterPro" id="IPR002298">
    <property type="entry name" value="DNA_polymerase_A"/>
</dbReference>
<dbReference type="FunFam" id="1.10.150.20:FF:000003">
    <property type="entry name" value="DNA polymerase I"/>
    <property type="match status" value="1"/>
</dbReference>
<dbReference type="SUPFAM" id="SSF88723">
    <property type="entry name" value="PIN domain-like"/>
    <property type="match status" value="1"/>
</dbReference>
<dbReference type="InterPro" id="IPR001098">
    <property type="entry name" value="DNA-dir_DNA_pol_A_palm_dom"/>
</dbReference>
<dbReference type="SMART" id="SM00474">
    <property type="entry name" value="35EXOc"/>
    <property type="match status" value="1"/>
</dbReference>
<dbReference type="SUPFAM" id="SSF56672">
    <property type="entry name" value="DNA/RNA polymerases"/>
    <property type="match status" value="1"/>
</dbReference>
<evidence type="ECO:0000256" key="10">
    <source>
        <dbReference type="ARBA" id="ARBA00022839"/>
    </source>
</evidence>
<dbReference type="InterPro" id="IPR019760">
    <property type="entry name" value="DNA-dir_DNA_pol_A_CS"/>
</dbReference>
<dbReference type="InterPro" id="IPR043502">
    <property type="entry name" value="DNA/RNA_pol_sf"/>
</dbReference>
<keyword evidence="4 16" id="KW-0808">Transferase</keyword>
<dbReference type="GO" id="GO:0003677">
    <property type="term" value="F:DNA binding"/>
    <property type="evidence" value="ECO:0007669"/>
    <property type="project" value="UniProtKB-UniRule"/>
</dbReference>
<dbReference type="NCBIfam" id="NF004397">
    <property type="entry name" value="PRK05755.1"/>
    <property type="match status" value="1"/>
</dbReference>
<keyword evidence="8 16" id="KW-0227">DNA damage</keyword>
<evidence type="ECO:0000256" key="7">
    <source>
        <dbReference type="ARBA" id="ARBA00022722"/>
    </source>
</evidence>
<dbReference type="AlphaFoldDB" id="A0A176JXK5"/>
<dbReference type="GO" id="GO:0003887">
    <property type="term" value="F:DNA-directed DNA polymerase activity"/>
    <property type="evidence" value="ECO:0007669"/>
    <property type="project" value="UniProtKB-UniRule"/>
</dbReference>
<dbReference type="SMART" id="SM00479">
    <property type="entry name" value="EXOIII"/>
    <property type="match status" value="1"/>
</dbReference>
<dbReference type="InterPro" id="IPR002562">
    <property type="entry name" value="3'-5'_exonuclease_dom"/>
</dbReference>
<organism evidence="22 23">
    <name type="scientific">Kosmotoga arenicorallina S304</name>
    <dbReference type="NCBI Taxonomy" id="1453497"/>
    <lineage>
        <taxon>Bacteria</taxon>
        <taxon>Thermotogati</taxon>
        <taxon>Thermotogota</taxon>
        <taxon>Thermotogae</taxon>
        <taxon>Kosmotogales</taxon>
        <taxon>Kosmotogaceae</taxon>
        <taxon>Kosmotoga</taxon>
    </lineage>
</organism>
<keyword evidence="6 16" id="KW-0235">DNA replication</keyword>
<dbReference type="Gene3D" id="3.30.70.370">
    <property type="match status" value="1"/>
</dbReference>
<dbReference type="SUPFAM" id="SSF53098">
    <property type="entry name" value="Ribonuclease H-like"/>
    <property type="match status" value="1"/>
</dbReference>
<dbReference type="CDD" id="cd09859">
    <property type="entry name" value="PIN_53EXO"/>
    <property type="match status" value="1"/>
</dbReference>
<dbReference type="InterPro" id="IPR036279">
    <property type="entry name" value="5-3_exonuclease_C_sf"/>
</dbReference>
<dbReference type="CDD" id="cd08637">
    <property type="entry name" value="DNA_pol_A_pol_I_C"/>
    <property type="match status" value="1"/>
</dbReference>
<dbReference type="Gene3D" id="1.20.1060.10">
    <property type="entry name" value="Taq DNA Polymerase, Chain T, domain 4"/>
    <property type="match status" value="1"/>
</dbReference>
<protein>
    <recommendedName>
        <fullName evidence="3 15">DNA polymerase I</fullName>
        <ecNumber evidence="2 15">2.7.7.7</ecNumber>
    </recommendedName>
</protein>
<dbReference type="EC" id="2.7.7.7" evidence="2 15"/>
<proteinExistence type="inferred from homology"/>
<accession>A0A176JXK5</accession>
<feature type="domain" description="3'-5' exonuclease" evidence="18">
    <location>
        <begin position="304"/>
        <end position="489"/>
    </location>
</feature>
<evidence type="ECO:0000256" key="2">
    <source>
        <dbReference type="ARBA" id="ARBA00012417"/>
    </source>
</evidence>
<evidence type="ECO:0000313" key="22">
    <source>
        <dbReference type="EMBL" id="OAA28459.1"/>
    </source>
</evidence>
<dbReference type="SMART" id="SM00475">
    <property type="entry name" value="53EXOc"/>
    <property type="match status" value="1"/>
</dbReference>
<keyword evidence="5 16" id="KW-0548">Nucleotidyltransferase</keyword>
<evidence type="ECO:0000256" key="8">
    <source>
        <dbReference type="ARBA" id="ARBA00022763"/>
    </source>
</evidence>
<dbReference type="InterPro" id="IPR012337">
    <property type="entry name" value="RNaseH-like_sf"/>
</dbReference>
<dbReference type="SUPFAM" id="SSF47807">
    <property type="entry name" value="5' to 3' exonuclease, C-terminal subdomain"/>
    <property type="match status" value="1"/>
</dbReference>
<evidence type="ECO:0000256" key="9">
    <source>
        <dbReference type="ARBA" id="ARBA00022801"/>
    </source>
</evidence>
<dbReference type="PANTHER" id="PTHR10133">
    <property type="entry name" value="DNA POLYMERASE I"/>
    <property type="match status" value="1"/>
</dbReference>
<dbReference type="Proteomes" id="UP000077339">
    <property type="component" value="Unassembled WGS sequence"/>
</dbReference>
<comment type="similarity">
    <text evidence="1 16">Belongs to the DNA polymerase type-A family.</text>
</comment>
<reference evidence="22 23" key="1">
    <citation type="submission" date="2014-02" db="EMBL/GenBank/DDBJ databases">
        <title>Kosmotoga genome sequencing.</title>
        <authorList>
            <person name="Pollo S.M."/>
            <person name="Charchuk R."/>
            <person name="Nesbo C.L."/>
        </authorList>
    </citation>
    <scope>NUCLEOTIDE SEQUENCE [LARGE SCALE GENOMIC DNA]</scope>
    <source>
        <strain evidence="22 23">S304</strain>
    </source>
</reference>
<dbReference type="Gene3D" id="1.10.150.20">
    <property type="entry name" value="5' to 3' exonuclease, C-terminal subdomain"/>
    <property type="match status" value="2"/>
</dbReference>
<dbReference type="GO" id="GO:0006261">
    <property type="term" value="P:DNA-templated DNA replication"/>
    <property type="evidence" value="ECO:0007669"/>
    <property type="project" value="UniProtKB-UniRule"/>
</dbReference>
<keyword evidence="10 16" id="KW-0269">Exonuclease</keyword>
<dbReference type="PATRIC" id="fig|1453497.3.peg.888"/>
<dbReference type="SMART" id="SM00279">
    <property type="entry name" value="HhH2"/>
    <property type="match status" value="1"/>
</dbReference>
<dbReference type="FunFam" id="1.10.150.20:FF:000002">
    <property type="entry name" value="DNA polymerase I"/>
    <property type="match status" value="1"/>
</dbReference>
<feature type="compositionally biased region" description="Polar residues" evidence="17">
    <location>
        <begin position="633"/>
        <end position="649"/>
    </location>
</feature>
<dbReference type="InterPro" id="IPR008918">
    <property type="entry name" value="HhH2"/>
</dbReference>